<protein>
    <submittedName>
        <fullName evidence="2">Uncharacterized protein</fullName>
    </submittedName>
</protein>
<organism evidence="2 3">
    <name type="scientific">Dermatophagoides pteronyssinus</name>
    <name type="common">European house dust mite</name>
    <dbReference type="NCBI Taxonomy" id="6956"/>
    <lineage>
        <taxon>Eukaryota</taxon>
        <taxon>Metazoa</taxon>
        <taxon>Ecdysozoa</taxon>
        <taxon>Arthropoda</taxon>
        <taxon>Chelicerata</taxon>
        <taxon>Arachnida</taxon>
        <taxon>Acari</taxon>
        <taxon>Acariformes</taxon>
        <taxon>Sarcoptiformes</taxon>
        <taxon>Astigmata</taxon>
        <taxon>Psoroptidia</taxon>
        <taxon>Analgoidea</taxon>
        <taxon>Pyroglyphidae</taxon>
        <taxon>Dermatophagoidinae</taxon>
        <taxon>Dermatophagoides</taxon>
    </lineage>
</organism>
<name>A0ABQ8JD01_DERPT</name>
<evidence type="ECO:0000313" key="2">
    <source>
        <dbReference type="EMBL" id="KAH9420318.1"/>
    </source>
</evidence>
<feature type="region of interest" description="Disordered" evidence="1">
    <location>
        <begin position="209"/>
        <end position="231"/>
    </location>
</feature>
<comment type="caution">
    <text evidence="2">The sequence shown here is derived from an EMBL/GenBank/DDBJ whole genome shotgun (WGS) entry which is preliminary data.</text>
</comment>
<dbReference type="Proteomes" id="UP000887458">
    <property type="component" value="Unassembled WGS sequence"/>
</dbReference>
<dbReference type="EMBL" id="NJHN03000051">
    <property type="protein sequence ID" value="KAH9420318.1"/>
    <property type="molecule type" value="Genomic_DNA"/>
</dbReference>
<evidence type="ECO:0000313" key="3">
    <source>
        <dbReference type="Proteomes" id="UP000887458"/>
    </source>
</evidence>
<evidence type="ECO:0000256" key="1">
    <source>
        <dbReference type="SAM" id="MobiDB-lite"/>
    </source>
</evidence>
<reference evidence="2 3" key="1">
    <citation type="journal article" date="2018" name="J. Allergy Clin. Immunol.">
        <title>High-quality assembly of Dermatophagoides pteronyssinus genome and transcriptome reveals a wide range of novel allergens.</title>
        <authorList>
            <person name="Liu X.Y."/>
            <person name="Yang K.Y."/>
            <person name="Wang M.Q."/>
            <person name="Kwok J.S."/>
            <person name="Zeng X."/>
            <person name="Yang Z."/>
            <person name="Xiao X.J."/>
            <person name="Lau C.P."/>
            <person name="Li Y."/>
            <person name="Huang Z.M."/>
            <person name="Ba J.G."/>
            <person name="Yim A.K."/>
            <person name="Ouyang C.Y."/>
            <person name="Ngai S.M."/>
            <person name="Chan T.F."/>
            <person name="Leung E.L."/>
            <person name="Liu L."/>
            <person name="Liu Z.G."/>
            <person name="Tsui S.K."/>
        </authorList>
    </citation>
    <scope>NUCLEOTIDE SEQUENCE [LARGE SCALE GENOMIC DNA]</scope>
    <source>
        <strain evidence="2">Derp</strain>
    </source>
</reference>
<gene>
    <name evidence="2" type="ORF">DERP_011235</name>
</gene>
<keyword evidence="3" id="KW-1185">Reference proteome</keyword>
<accession>A0ABQ8JD01</accession>
<sequence length="280" mass="31486">MGTTTTTTTKRTEKTKTNLKTNLKSVSFEEELNEWFNLLSRFNDRILLDGLPDNVTNQEKIKEVTEKYISWSIKFANAKLFSGTVSNEFTNEHSVVSNCQQSNITTMISSEVLSTKQFDPVTSETKTFSVPNQTKAESSKVQVVEKDPVFISYSEVSEPDDSLVNDNSLVNDDVQITVSEPDGQSKECIQSYDDSTDASSDQLVAIHKTQDKGSRVKTQDKDSRVKTQDKDSRVKTTSTSYCICSYQYYKLLGDFAKVKSKAFSFACPLSLSWGKCYELD</sequence>
<proteinExistence type="predicted"/>
<reference evidence="2 3" key="2">
    <citation type="journal article" date="2022" name="Mol. Biol. Evol.">
        <title>Comparative Genomics Reveals Insights into the Divergent Evolution of Astigmatic Mites and Household Pest Adaptations.</title>
        <authorList>
            <person name="Xiong Q."/>
            <person name="Wan A.T."/>
            <person name="Liu X."/>
            <person name="Fung C.S."/>
            <person name="Xiao X."/>
            <person name="Malainual N."/>
            <person name="Hou J."/>
            <person name="Wang L."/>
            <person name="Wang M."/>
            <person name="Yang K.Y."/>
            <person name="Cui Y."/>
            <person name="Leung E.L."/>
            <person name="Nong W."/>
            <person name="Shin S.K."/>
            <person name="Au S.W."/>
            <person name="Jeong K.Y."/>
            <person name="Chew F.T."/>
            <person name="Hui J.H."/>
            <person name="Leung T.F."/>
            <person name="Tungtrongchitr A."/>
            <person name="Zhong N."/>
            <person name="Liu Z."/>
            <person name="Tsui S.K."/>
        </authorList>
    </citation>
    <scope>NUCLEOTIDE SEQUENCE [LARGE SCALE GENOMIC DNA]</scope>
    <source>
        <strain evidence="2">Derp</strain>
    </source>
</reference>